<sequence length="381" mass="42262">MNIAGVIFGVIVILSVYGGANYYVGREIFQWLSLLFPYINARIYTGIYLFFALSLIIGFLPFSSFIKRIMSWLGAHWMGVFIYLLLFFMVADLMIVFGSIFKVIPSPIPQSIRFYAGLMVILLTAGLVSYGIYNANQIKYVSYAVQTKETTSAADMKIVLISDLHLGAVNSERNLEHIIQGINHLEPDLVCLAGDIFNDDYHAIGNPAAAIDLFKGIRATYGVYACLGNHDGGNTFKEMLSFLEQSNIKLLNDEYVIIDERLVLIGRLDPSPIRGFGELKRKDMTETIASLATNIPVVVMDHTPSNIEQYGSEIDLVLAGHTHRGQIFPGSLFTNALFVVDYGHYQKDADSPHVIVTSGAGTWGMPMRVGTHSEIVSILLR</sequence>
<keyword evidence="1" id="KW-0472">Membrane</keyword>
<gene>
    <name evidence="3" type="ORF">SAMN02745215_02957</name>
</gene>
<feature type="transmembrane region" description="Helical" evidence="1">
    <location>
        <begin position="112"/>
        <end position="133"/>
    </location>
</feature>
<feature type="domain" description="Calcineurin-like phosphoesterase" evidence="2">
    <location>
        <begin position="156"/>
        <end position="324"/>
    </location>
</feature>
<evidence type="ECO:0000313" key="3">
    <source>
        <dbReference type="EMBL" id="SHN77920.1"/>
    </source>
</evidence>
<dbReference type="InterPro" id="IPR029052">
    <property type="entry name" value="Metallo-depent_PP-like"/>
</dbReference>
<dbReference type="CDD" id="cd07385">
    <property type="entry name" value="MPP_YkuE_C"/>
    <property type="match status" value="1"/>
</dbReference>
<dbReference type="STRING" id="1121395.SAMN02745215_02957"/>
<dbReference type="Pfam" id="PF00149">
    <property type="entry name" value="Metallophos"/>
    <property type="match status" value="1"/>
</dbReference>
<feature type="transmembrane region" description="Helical" evidence="1">
    <location>
        <begin position="78"/>
        <end position="100"/>
    </location>
</feature>
<dbReference type="AlphaFoldDB" id="A0A1M7U4Z4"/>
<keyword evidence="1" id="KW-1133">Transmembrane helix</keyword>
<dbReference type="EMBL" id="FRDN01000009">
    <property type="protein sequence ID" value="SHN77920.1"/>
    <property type="molecule type" value="Genomic_DNA"/>
</dbReference>
<evidence type="ECO:0000259" key="2">
    <source>
        <dbReference type="Pfam" id="PF00149"/>
    </source>
</evidence>
<name>A0A1M7U4Z4_9FIRM</name>
<feature type="transmembrane region" description="Helical" evidence="1">
    <location>
        <begin position="45"/>
        <end position="66"/>
    </location>
</feature>
<dbReference type="SUPFAM" id="SSF56300">
    <property type="entry name" value="Metallo-dependent phosphatases"/>
    <property type="match status" value="1"/>
</dbReference>
<evidence type="ECO:0000313" key="4">
    <source>
        <dbReference type="Proteomes" id="UP000184010"/>
    </source>
</evidence>
<organism evidence="3 4">
    <name type="scientific">Desulfitobacterium chlororespirans DSM 11544</name>
    <dbReference type="NCBI Taxonomy" id="1121395"/>
    <lineage>
        <taxon>Bacteria</taxon>
        <taxon>Bacillati</taxon>
        <taxon>Bacillota</taxon>
        <taxon>Clostridia</taxon>
        <taxon>Eubacteriales</taxon>
        <taxon>Desulfitobacteriaceae</taxon>
        <taxon>Desulfitobacterium</taxon>
    </lineage>
</organism>
<dbReference type="PANTHER" id="PTHR31302">
    <property type="entry name" value="TRANSMEMBRANE PROTEIN WITH METALLOPHOSPHOESTERASE DOMAIN-RELATED"/>
    <property type="match status" value="1"/>
</dbReference>
<dbReference type="RefSeq" id="WP_072773524.1">
    <property type="nucleotide sequence ID" value="NZ_FRDN01000009.1"/>
</dbReference>
<dbReference type="GO" id="GO:0016787">
    <property type="term" value="F:hydrolase activity"/>
    <property type="evidence" value="ECO:0007669"/>
    <property type="project" value="InterPro"/>
</dbReference>
<dbReference type="InterPro" id="IPR051158">
    <property type="entry name" value="Metallophosphoesterase_sf"/>
</dbReference>
<feature type="transmembrane region" description="Helical" evidence="1">
    <location>
        <begin position="6"/>
        <end position="24"/>
    </location>
</feature>
<evidence type="ECO:0000256" key="1">
    <source>
        <dbReference type="SAM" id="Phobius"/>
    </source>
</evidence>
<keyword evidence="4" id="KW-1185">Reference proteome</keyword>
<keyword evidence="1" id="KW-0812">Transmembrane</keyword>
<dbReference type="Proteomes" id="UP000184010">
    <property type="component" value="Unassembled WGS sequence"/>
</dbReference>
<dbReference type="PANTHER" id="PTHR31302:SF0">
    <property type="entry name" value="TRANSMEMBRANE PROTEIN WITH METALLOPHOSPHOESTERASE DOMAIN"/>
    <property type="match status" value="1"/>
</dbReference>
<reference evidence="4" key="1">
    <citation type="submission" date="2016-12" db="EMBL/GenBank/DDBJ databases">
        <authorList>
            <person name="Varghese N."/>
            <person name="Submissions S."/>
        </authorList>
    </citation>
    <scope>NUCLEOTIDE SEQUENCE [LARGE SCALE GENOMIC DNA]</scope>
    <source>
        <strain evidence="4">DSM 11544</strain>
    </source>
</reference>
<dbReference type="Gene3D" id="3.60.21.10">
    <property type="match status" value="1"/>
</dbReference>
<proteinExistence type="predicted"/>
<protein>
    <recommendedName>
        <fullName evidence="2">Calcineurin-like phosphoesterase domain-containing protein</fullName>
    </recommendedName>
</protein>
<accession>A0A1M7U4Z4</accession>
<dbReference type="InterPro" id="IPR004843">
    <property type="entry name" value="Calcineurin-like_PHP"/>
</dbReference>